<proteinExistence type="inferred from homology"/>
<comment type="similarity">
    <text evidence="1">Belongs to the bacterial reverse transcriptase family.</text>
</comment>
<dbReference type="PANTHER" id="PTHR34047">
    <property type="entry name" value="NUCLEAR INTRON MATURASE 1, MITOCHONDRIAL-RELATED"/>
    <property type="match status" value="1"/>
</dbReference>
<dbReference type="InterPro" id="IPR000477">
    <property type="entry name" value="RT_dom"/>
</dbReference>
<dbReference type="Pfam" id="PF00078">
    <property type="entry name" value="RVT_1"/>
    <property type="match status" value="1"/>
</dbReference>
<gene>
    <name evidence="3" type="ORF">DAMNIGENAA_23230</name>
</gene>
<dbReference type="Proteomes" id="UP001144372">
    <property type="component" value="Unassembled WGS sequence"/>
</dbReference>
<evidence type="ECO:0000313" key="4">
    <source>
        <dbReference type="Proteomes" id="UP001144372"/>
    </source>
</evidence>
<accession>A0A9W6L923</accession>
<keyword evidence="4" id="KW-1185">Reference proteome</keyword>
<evidence type="ECO:0000259" key="2">
    <source>
        <dbReference type="PROSITE" id="PS50878"/>
    </source>
</evidence>
<name>A0A9W6L923_9BACT</name>
<dbReference type="CDD" id="cd01651">
    <property type="entry name" value="RT_G2_intron"/>
    <property type="match status" value="1"/>
</dbReference>
<dbReference type="PANTHER" id="PTHR34047:SF8">
    <property type="entry name" value="PROTEIN YKFC"/>
    <property type="match status" value="1"/>
</dbReference>
<protein>
    <recommendedName>
        <fullName evidence="2">Reverse transcriptase domain-containing protein</fullName>
    </recommendedName>
</protein>
<evidence type="ECO:0000313" key="3">
    <source>
        <dbReference type="EMBL" id="GLI34890.1"/>
    </source>
</evidence>
<feature type="domain" description="Reverse transcriptase" evidence="2">
    <location>
        <begin position="63"/>
        <end position="292"/>
    </location>
</feature>
<dbReference type="AlphaFoldDB" id="A0A9W6L923"/>
<dbReference type="PROSITE" id="PS50878">
    <property type="entry name" value="RT_POL"/>
    <property type="match status" value="1"/>
</dbReference>
<reference evidence="3" key="1">
    <citation type="submission" date="2022-12" db="EMBL/GenBank/DDBJ databases">
        <title>Reference genome sequencing for broad-spectrum identification of bacterial and archaeal isolates by mass spectrometry.</title>
        <authorList>
            <person name="Sekiguchi Y."/>
            <person name="Tourlousse D.M."/>
        </authorList>
    </citation>
    <scope>NUCLEOTIDE SEQUENCE</scope>
    <source>
        <strain evidence="3">ASRB1</strain>
    </source>
</reference>
<evidence type="ECO:0000256" key="1">
    <source>
        <dbReference type="ARBA" id="ARBA00034120"/>
    </source>
</evidence>
<dbReference type="SUPFAM" id="SSF56672">
    <property type="entry name" value="DNA/RNA polymerases"/>
    <property type="match status" value="1"/>
</dbReference>
<sequence length="336" mass="38592">MAALREEGQPQVYVEIATESPLQEMQMMEQIVSEGNLLKAYKQVLRNGGSPGIDGMTVKELGPYLRETLLAGTYEPQPVKRVNRPKPGGGVKKLGVPTAVDRLIQQAVLQILQPERDKAFSKSSLGFRPGPSAHQALKWTQKHLRSGYGYTVDMDLEKFFDRVNHDKLLSEVSKWVKDQCLLTLIRSFLKAGVLDDDALHETVEGTPQGGPLSPLLSNLLLDELERELEKRGHRFARYADDCNIYVRSLRAGQRVMESITRYLSCKLKLKVNKACSIPMPSQRYFKLFGRQDFRICPSHGRSRFMSKPQRLRQSLWEERWRLKWKAYRTIWNSEMQ</sequence>
<comment type="caution">
    <text evidence="3">The sequence shown here is derived from an EMBL/GenBank/DDBJ whole genome shotgun (WGS) entry which is preliminary data.</text>
</comment>
<organism evidence="3 4">
    <name type="scientific">Desulforhabdus amnigena</name>
    <dbReference type="NCBI Taxonomy" id="40218"/>
    <lineage>
        <taxon>Bacteria</taxon>
        <taxon>Pseudomonadati</taxon>
        <taxon>Thermodesulfobacteriota</taxon>
        <taxon>Syntrophobacteria</taxon>
        <taxon>Syntrophobacterales</taxon>
        <taxon>Syntrophobacteraceae</taxon>
        <taxon>Desulforhabdus</taxon>
    </lineage>
</organism>
<dbReference type="EMBL" id="BSDR01000001">
    <property type="protein sequence ID" value="GLI34890.1"/>
    <property type="molecule type" value="Genomic_DNA"/>
</dbReference>
<dbReference type="InterPro" id="IPR043502">
    <property type="entry name" value="DNA/RNA_pol_sf"/>
</dbReference>
<dbReference type="InterPro" id="IPR051083">
    <property type="entry name" value="GrpII_Intron_Splice-Mob/Def"/>
</dbReference>